<proteinExistence type="predicted"/>
<reference evidence="3" key="1">
    <citation type="submission" date="2017-09" db="EMBL/GenBank/DDBJ databases">
        <title>Depth-based differentiation of microbial function through sediment-hosted aquifers and enrichment of novel symbionts in the deep terrestrial subsurface.</title>
        <authorList>
            <person name="Probst A.J."/>
            <person name="Ladd B."/>
            <person name="Jarett J.K."/>
            <person name="Geller-Mcgrath D.E."/>
            <person name="Sieber C.M.K."/>
            <person name="Emerson J.B."/>
            <person name="Anantharaman K."/>
            <person name="Thomas B.C."/>
            <person name="Malmstrom R."/>
            <person name="Stieglmeier M."/>
            <person name="Klingl A."/>
            <person name="Woyke T."/>
            <person name="Ryan C.M."/>
            <person name="Banfield J.F."/>
        </authorList>
    </citation>
    <scope>NUCLEOTIDE SEQUENCE [LARGE SCALE GENOMIC DNA]</scope>
</reference>
<feature type="transmembrane region" description="Helical" evidence="1">
    <location>
        <begin position="43"/>
        <end position="60"/>
    </location>
</feature>
<organism evidence="2 3">
    <name type="scientific">Candidatus Kaiserbacteria bacterium CG_4_9_14_0_2_um_filter_41_32</name>
    <dbReference type="NCBI Taxonomy" id="1974601"/>
    <lineage>
        <taxon>Bacteria</taxon>
        <taxon>Candidatus Kaiseribacteriota</taxon>
    </lineage>
</organism>
<evidence type="ECO:0000256" key="1">
    <source>
        <dbReference type="SAM" id="Phobius"/>
    </source>
</evidence>
<keyword evidence="1" id="KW-1133">Transmembrane helix</keyword>
<gene>
    <name evidence="2" type="ORF">CO026_01315</name>
</gene>
<dbReference type="EMBL" id="PFRD01000054">
    <property type="protein sequence ID" value="PJC56264.1"/>
    <property type="molecule type" value="Genomic_DNA"/>
</dbReference>
<keyword evidence="1" id="KW-0472">Membrane</keyword>
<dbReference type="Proteomes" id="UP000230391">
    <property type="component" value="Unassembled WGS sequence"/>
</dbReference>
<accession>A0A2M8FF51</accession>
<comment type="caution">
    <text evidence="2">The sequence shown here is derived from an EMBL/GenBank/DDBJ whole genome shotgun (WGS) entry which is preliminary data.</text>
</comment>
<sequence length="85" mass="9715">MDVQFNDENFQIKNPNSRVKTGFISAFLIRTGLVSDENGAQKIMLSIIILSLIIFIYLWWPDTSDKELTPIQIEQAGNQNEIQSN</sequence>
<name>A0A2M8FF51_9BACT</name>
<protein>
    <submittedName>
        <fullName evidence="2">Uncharacterized protein</fullName>
    </submittedName>
</protein>
<evidence type="ECO:0000313" key="3">
    <source>
        <dbReference type="Proteomes" id="UP000230391"/>
    </source>
</evidence>
<evidence type="ECO:0000313" key="2">
    <source>
        <dbReference type="EMBL" id="PJC56264.1"/>
    </source>
</evidence>
<dbReference type="AlphaFoldDB" id="A0A2M8FF51"/>
<keyword evidence="1" id="KW-0812">Transmembrane</keyword>